<dbReference type="GO" id="GO:0008422">
    <property type="term" value="F:beta-glucosidase activity"/>
    <property type="evidence" value="ECO:0007669"/>
    <property type="project" value="TreeGrafter"/>
</dbReference>
<evidence type="ECO:0000313" key="4">
    <source>
        <dbReference type="Proteomes" id="UP000504604"/>
    </source>
</evidence>
<feature type="compositionally biased region" description="Basic residues" evidence="3">
    <location>
        <begin position="122"/>
        <end position="131"/>
    </location>
</feature>
<dbReference type="Pfam" id="PF00232">
    <property type="entry name" value="Glyco_hydro_1"/>
    <property type="match status" value="1"/>
</dbReference>
<dbReference type="PRINTS" id="PR00131">
    <property type="entry name" value="GLHYDRLASE1"/>
</dbReference>
<dbReference type="Gene3D" id="3.20.20.80">
    <property type="entry name" value="Glycosidases"/>
    <property type="match status" value="1"/>
</dbReference>
<dbReference type="InterPro" id="IPR017853">
    <property type="entry name" value="GH"/>
</dbReference>
<gene>
    <name evidence="5" type="primary">LOC110011508</name>
</gene>
<dbReference type="GO" id="GO:0005975">
    <property type="term" value="P:carbohydrate metabolic process"/>
    <property type="evidence" value="ECO:0007669"/>
    <property type="project" value="InterPro"/>
</dbReference>
<dbReference type="OrthoDB" id="911808at2759"/>
<evidence type="ECO:0000256" key="2">
    <source>
        <dbReference type="RuleBase" id="RU003690"/>
    </source>
</evidence>
<dbReference type="Proteomes" id="UP000504604">
    <property type="component" value="Unplaced"/>
</dbReference>
<reference evidence="5" key="1">
    <citation type="submission" date="2025-08" db="UniProtKB">
        <authorList>
            <consortium name="RefSeq"/>
        </authorList>
    </citation>
    <scope>IDENTIFICATION</scope>
</reference>
<comment type="similarity">
    <text evidence="1 2">Belongs to the glycosyl hydrolase 1 family.</text>
</comment>
<dbReference type="KEGG" id="sind:110011508"/>
<evidence type="ECO:0000256" key="1">
    <source>
        <dbReference type="ARBA" id="ARBA00010838"/>
    </source>
</evidence>
<organism evidence="4 5">
    <name type="scientific">Sesamum indicum</name>
    <name type="common">Oriental sesame</name>
    <name type="synonym">Sesamum orientale</name>
    <dbReference type="NCBI Taxonomy" id="4182"/>
    <lineage>
        <taxon>Eukaryota</taxon>
        <taxon>Viridiplantae</taxon>
        <taxon>Streptophyta</taxon>
        <taxon>Embryophyta</taxon>
        <taxon>Tracheophyta</taxon>
        <taxon>Spermatophyta</taxon>
        <taxon>Magnoliopsida</taxon>
        <taxon>eudicotyledons</taxon>
        <taxon>Gunneridae</taxon>
        <taxon>Pentapetalae</taxon>
        <taxon>asterids</taxon>
        <taxon>lamiids</taxon>
        <taxon>Lamiales</taxon>
        <taxon>Pedaliaceae</taxon>
        <taxon>Sesamum</taxon>
    </lineage>
</organism>
<dbReference type="InterPro" id="IPR001360">
    <property type="entry name" value="Glyco_hydro_1"/>
</dbReference>
<evidence type="ECO:0000313" key="5">
    <source>
        <dbReference type="RefSeq" id="XP_020547351.1"/>
    </source>
</evidence>
<keyword evidence="4" id="KW-1185">Reference proteome</keyword>
<dbReference type="RefSeq" id="XP_020547351.1">
    <property type="nucleotide sequence ID" value="XM_020691692.1"/>
</dbReference>
<dbReference type="SUPFAM" id="SSF51445">
    <property type="entry name" value="(Trans)glycosidases"/>
    <property type="match status" value="1"/>
</dbReference>
<proteinExistence type="inferred from homology"/>
<name>A0A8M8UU53_SESIN</name>
<protein>
    <submittedName>
        <fullName evidence="5">Beta-glucosidase 6-like</fullName>
    </submittedName>
</protein>
<dbReference type="AlphaFoldDB" id="A0A8M8UU53"/>
<dbReference type="PANTHER" id="PTHR10353">
    <property type="entry name" value="GLYCOSYL HYDROLASE"/>
    <property type="match status" value="1"/>
</dbReference>
<accession>A0A8M8UU53</accession>
<dbReference type="PANTHER" id="PTHR10353:SF44">
    <property type="entry name" value="BETA-GLUCOSIDASE 17"/>
    <property type="match status" value="1"/>
</dbReference>
<evidence type="ECO:0000256" key="3">
    <source>
        <dbReference type="SAM" id="MobiDB-lite"/>
    </source>
</evidence>
<dbReference type="GeneID" id="110011508"/>
<feature type="compositionally biased region" description="Basic and acidic residues" evidence="3">
    <location>
        <begin position="109"/>
        <end position="121"/>
    </location>
</feature>
<sequence length="131" mass="15253">MPPLYITENGVAENNNFRLTAKQACVDPIRIQYHAEHLAYLLLAIKELNFDVRGYFAWSYCDNFEWTSGYQSRFGIIYIDYVNSLTRYMKNSAFWFTKFLKPSSATPTSDKRQVETGVERASKKRRATSNV</sequence>
<feature type="region of interest" description="Disordered" evidence="3">
    <location>
        <begin position="103"/>
        <end position="131"/>
    </location>
</feature>